<evidence type="ECO:0000259" key="2">
    <source>
        <dbReference type="Pfam" id="PF11160"/>
    </source>
</evidence>
<feature type="domain" description="Hypervirulence associated protein TUDOR" evidence="2">
    <location>
        <begin position="1"/>
        <end position="50"/>
    </location>
</feature>
<feature type="non-terminal residue" evidence="3">
    <location>
        <position position="1"/>
    </location>
</feature>
<dbReference type="AlphaFoldDB" id="A0A2J6TM46"/>
<evidence type="ECO:0000313" key="3">
    <source>
        <dbReference type="EMBL" id="PMD64042.1"/>
    </source>
</evidence>
<dbReference type="GeneID" id="36581599"/>
<name>A0A2J6TM46_9HELO</name>
<dbReference type="EMBL" id="KZ613774">
    <property type="protein sequence ID" value="PMD64042.1"/>
    <property type="molecule type" value="Genomic_DNA"/>
</dbReference>
<dbReference type="Pfam" id="PF11160">
    <property type="entry name" value="Hva1_TUDOR"/>
    <property type="match status" value="1"/>
</dbReference>
<evidence type="ECO:0000256" key="1">
    <source>
        <dbReference type="SAM" id="MobiDB-lite"/>
    </source>
</evidence>
<feature type="compositionally biased region" description="Basic and acidic residues" evidence="1">
    <location>
        <begin position="28"/>
        <end position="37"/>
    </location>
</feature>
<keyword evidence="4" id="KW-1185">Reference proteome</keyword>
<feature type="non-terminal residue" evidence="3">
    <location>
        <position position="51"/>
    </location>
</feature>
<dbReference type="OrthoDB" id="2131339at2759"/>
<feature type="region of interest" description="Disordered" evidence="1">
    <location>
        <begin position="1"/>
        <end position="51"/>
    </location>
</feature>
<proteinExistence type="predicted"/>
<dbReference type="RefSeq" id="XP_024740946.1">
    <property type="nucleotide sequence ID" value="XM_024873519.1"/>
</dbReference>
<gene>
    <name evidence="3" type="ORF">K444DRAFT_513632</name>
</gene>
<dbReference type="InterPro" id="IPR021331">
    <property type="entry name" value="Hva1_TUDOR"/>
</dbReference>
<dbReference type="InParanoid" id="A0A2J6TM46"/>
<accession>A0A2J6TM46</accession>
<protein>
    <recommendedName>
        <fullName evidence="2">Hypervirulence associated protein TUDOR domain-containing protein</fullName>
    </recommendedName>
</protein>
<dbReference type="Proteomes" id="UP000235371">
    <property type="component" value="Unassembled WGS sequence"/>
</dbReference>
<reference evidence="3 4" key="1">
    <citation type="submission" date="2016-04" db="EMBL/GenBank/DDBJ databases">
        <title>A degradative enzymes factory behind the ericoid mycorrhizal symbiosis.</title>
        <authorList>
            <consortium name="DOE Joint Genome Institute"/>
            <person name="Martino E."/>
            <person name="Morin E."/>
            <person name="Grelet G."/>
            <person name="Kuo A."/>
            <person name="Kohler A."/>
            <person name="Daghino S."/>
            <person name="Barry K."/>
            <person name="Choi C."/>
            <person name="Cichocki N."/>
            <person name="Clum A."/>
            <person name="Copeland A."/>
            <person name="Hainaut M."/>
            <person name="Haridas S."/>
            <person name="Labutti K."/>
            <person name="Lindquist E."/>
            <person name="Lipzen A."/>
            <person name="Khouja H.-R."/>
            <person name="Murat C."/>
            <person name="Ohm R."/>
            <person name="Olson A."/>
            <person name="Spatafora J."/>
            <person name="Veneault-Fourrey C."/>
            <person name="Henrissat B."/>
            <person name="Grigoriev I."/>
            <person name="Martin F."/>
            <person name="Perotto S."/>
        </authorList>
    </citation>
    <scope>NUCLEOTIDE SEQUENCE [LARGE SCALE GENOMIC DNA]</scope>
    <source>
        <strain evidence="3 4">E</strain>
    </source>
</reference>
<organism evidence="3 4">
    <name type="scientific">Hyaloscypha bicolor E</name>
    <dbReference type="NCBI Taxonomy" id="1095630"/>
    <lineage>
        <taxon>Eukaryota</taxon>
        <taxon>Fungi</taxon>
        <taxon>Dikarya</taxon>
        <taxon>Ascomycota</taxon>
        <taxon>Pezizomycotina</taxon>
        <taxon>Leotiomycetes</taxon>
        <taxon>Helotiales</taxon>
        <taxon>Hyaloscyphaceae</taxon>
        <taxon>Hyaloscypha</taxon>
        <taxon>Hyaloscypha bicolor</taxon>
    </lineage>
</organism>
<dbReference type="STRING" id="1095630.A0A2J6TM46"/>
<evidence type="ECO:0000313" key="4">
    <source>
        <dbReference type="Proteomes" id="UP000235371"/>
    </source>
</evidence>
<sequence>VSWNWGASHPSGTASEVKPGEVTVVSHRGNEISKTGDESNPAVHIERNGND</sequence>
<feature type="compositionally biased region" description="Polar residues" evidence="1">
    <location>
        <begin position="1"/>
        <end position="14"/>
    </location>
</feature>